<dbReference type="Proteomes" id="UP000009005">
    <property type="component" value="Chromosome"/>
</dbReference>
<dbReference type="STRING" id="1197325.WEN_00690"/>
<dbReference type="InterPro" id="IPR011708">
    <property type="entry name" value="DNA_pol3_alpha_NTPase_dom"/>
</dbReference>
<dbReference type="Pfam" id="PF07733">
    <property type="entry name" value="DNA_pol3_alpha"/>
    <property type="match status" value="1"/>
</dbReference>
<proteinExistence type="predicted"/>
<dbReference type="AlphaFoldDB" id="I6Z5U8"/>
<organism evidence="8 9">
    <name type="scientific">Mycoplasma wenyonii (strain Massachusetts)</name>
    <name type="common">Eperythrozoon wenyonii</name>
    <dbReference type="NCBI Taxonomy" id="1197325"/>
    <lineage>
        <taxon>Bacteria</taxon>
        <taxon>Bacillati</taxon>
        <taxon>Mycoplasmatota</taxon>
        <taxon>Mollicutes</taxon>
        <taxon>Mycoplasmataceae</taxon>
        <taxon>Mycoplasma</taxon>
    </lineage>
</organism>
<feature type="domain" description="Bacterial DNA polymerase III alpha subunit NTPase" evidence="6">
    <location>
        <begin position="62"/>
        <end position="189"/>
    </location>
</feature>
<keyword evidence="3" id="KW-0235">DNA replication</keyword>
<sequence>MFESELELNSHLRVNYLNQEDNLLSFHKHWVKNLLVILKNCEYYPVSEVTPSGDQKEQAKEIIQFCKSRLSKYLKNIENKAQYLERLKLEIELFELKEYWNYLFIFFKLLQYIKEKEILTSAGRGSASSSLIIFLLGITQVDPLKYGLLLDRFLNLSSERVPDLDLDIESLRKQETLDYLAESFGRTNFVIPLIQKQIRNINLISSPLAKAFPNYQEPSNQQLLNKLINLPFLYQPHPSSLIPIDSNNPPLLHISEEFSLSFPVAYLEYNLSSYFSLQKFDILSSPYLDFISEILRKIQVSKNKKLQLSELDLQDQKTLQLINSGCTYYLFHLDNVLIKKVLNSFQVKSVSDLAQLISVIRPGINKHISKFLNYNPNKKQFSRPEIQKILSDTRGIILYQEQIMSIISLALNIPLYQTDKYRLALQKKDLSKLEKLKEEFFSIISNSSYSRAEQINLWEFIKSFGEYSFNKAHAIGYALSAYQAAYLKANYSEEFFLTLLEKEGVTEQILKELVKMDYQLELPSVLSRTEYLGSFSKDKKVFQLGLNVLKSSTSELTNRLQNACLKIESKNLKEVIFLLLEEGFTKEEILSLNYLNWFRKLFCETESQLFLHYNLDSLWNEWLFGSEQEDNSLRNSFNEEEVKLFEKNKVDSLKINLKDFNFCE</sequence>
<feature type="coiled-coil region" evidence="5">
    <location>
        <begin position="70"/>
        <end position="97"/>
    </location>
</feature>
<keyword evidence="5" id="KW-0175">Coiled coil</keyword>
<dbReference type="HOGENOM" id="CLU_001600_0_1_14"/>
<dbReference type="OrthoDB" id="9803237at2"/>
<dbReference type="GO" id="GO:0003887">
    <property type="term" value="F:DNA-directed DNA polymerase activity"/>
    <property type="evidence" value="ECO:0007669"/>
    <property type="project" value="UniProtKB-KW"/>
</dbReference>
<evidence type="ECO:0000256" key="1">
    <source>
        <dbReference type="ARBA" id="ARBA00022679"/>
    </source>
</evidence>
<name>I6Z5U8_MYCWM</name>
<dbReference type="GO" id="GO:0008408">
    <property type="term" value="F:3'-5' exonuclease activity"/>
    <property type="evidence" value="ECO:0007669"/>
    <property type="project" value="InterPro"/>
</dbReference>
<dbReference type="KEGG" id="mwe:WEN_00690"/>
<evidence type="ECO:0000259" key="7">
    <source>
        <dbReference type="Pfam" id="PF17657"/>
    </source>
</evidence>
<protein>
    <submittedName>
        <fullName evidence="8">DNA polymerase III subunit alpha</fullName>
    </submittedName>
</protein>
<keyword evidence="9" id="KW-1185">Reference proteome</keyword>
<feature type="domain" description="DNA polymerase III alpha subunit finger" evidence="7">
    <location>
        <begin position="288"/>
        <end position="443"/>
    </location>
</feature>
<dbReference type="InterPro" id="IPR004805">
    <property type="entry name" value="DnaE2/DnaE/PolC"/>
</dbReference>
<evidence type="ECO:0000256" key="4">
    <source>
        <dbReference type="ARBA" id="ARBA00022932"/>
    </source>
</evidence>
<keyword evidence="4" id="KW-0239">DNA-directed DNA polymerase</keyword>
<evidence type="ECO:0000313" key="9">
    <source>
        <dbReference type="Proteomes" id="UP000009005"/>
    </source>
</evidence>
<gene>
    <name evidence="8" type="ordered locus">WEN_00690</name>
</gene>
<reference evidence="8 9" key="1">
    <citation type="journal article" date="2012" name="J. Bacteriol.">
        <title>Complete genome sequence of Mycoplasma wenyonii strain Massachusetts.</title>
        <authorList>
            <person name="Dos Santos A.P."/>
            <person name="Guimaraes A.M."/>
            <person name="do Nascimento N.C."/>
            <person name="Sanmiguel P.J."/>
            <person name="Messick J.B."/>
        </authorList>
    </citation>
    <scope>NUCLEOTIDE SEQUENCE [LARGE SCALE GENOMIC DNA]</scope>
    <source>
        <strain evidence="8 9">Massachusetts</strain>
    </source>
</reference>
<dbReference type="EMBL" id="CP003703">
    <property type="protein sequence ID" value="AFN64943.1"/>
    <property type="molecule type" value="Genomic_DNA"/>
</dbReference>
<evidence type="ECO:0000256" key="5">
    <source>
        <dbReference type="SAM" id="Coils"/>
    </source>
</evidence>
<dbReference type="GO" id="GO:0006260">
    <property type="term" value="P:DNA replication"/>
    <property type="evidence" value="ECO:0007669"/>
    <property type="project" value="UniProtKB-KW"/>
</dbReference>
<accession>I6Z5U8</accession>
<dbReference type="PANTHER" id="PTHR32294">
    <property type="entry name" value="DNA POLYMERASE III SUBUNIT ALPHA"/>
    <property type="match status" value="1"/>
</dbReference>
<dbReference type="InterPro" id="IPR040982">
    <property type="entry name" value="DNA_pol3_finger"/>
</dbReference>
<evidence type="ECO:0000256" key="3">
    <source>
        <dbReference type="ARBA" id="ARBA00022705"/>
    </source>
</evidence>
<dbReference type="PATRIC" id="fig|1197325.3.peg.152"/>
<keyword evidence="1" id="KW-0808">Transferase</keyword>
<evidence type="ECO:0000256" key="2">
    <source>
        <dbReference type="ARBA" id="ARBA00022695"/>
    </source>
</evidence>
<dbReference type="RefSeq" id="WP_014849653.1">
    <property type="nucleotide sequence ID" value="NC_018149.1"/>
</dbReference>
<keyword evidence="2" id="KW-0548">Nucleotidyltransferase</keyword>
<dbReference type="PANTHER" id="PTHR32294:SF0">
    <property type="entry name" value="DNA POLYMERASE III SUBUNIT ALPHA"/>
    <property type="match status" value="1"/>
</dbReference>
<evidence type="ECO:0000259" key="6">
    <source>
        <dbReference type="Pfam" id="PF07733"/>
    </source>
</evidence>
<dbReference type="Pfam" id="PF17657">
    <property type="entry name" value="DNA_pol3_finger"/>
    <property type="match status" value="1"/>
</dbReference>
<evidence type="ECO:0000313" key="8">
    <source>
        <dbReference type="EMBL" id="AFN64943.1"/>
    </source>
</evidence>